<feature type="compositionally biased region" description="Polar residues" evidence="15">
    <location>
        <begin position="474"/>
        <end position="485"/>
    </location>
</feature>
<keyword evidence="10" id="KW-0804">Transcription</keyword>
<accession>I7DEG0</accession>
<proteinExistence type="evidence at transcript level"/>
<evidence type="ECO:0000256" key="7">
    <source>
        <dbReference type="ARBA" id="ARBA00023015"/>
    </source>
</evidence>
<dbReference type="GO" id="GO:0000978">
    <property type="term" value="F:RNA polymerase II cis-regulatory region sequence-specific DNA binding"/>
    <property type="evidence" value="ECO:0007669"/>
    <property type="project" value="TreeGrafter"/>
</dbReference>
<dbReference type="InterPro" id="IPR009071">
    <property type="entry name" value="HMG_box_dom"/>
</dbReference>
<dbReference type="EMBL" id="JX171160">
    <property type="protein sequence ID" value="AFO66696.1"/>
    <property type="molecule type" value="mRNA"/>
</dbReference>
<feature type="compositionally biased region" description="Basic and acidic residues" evidence="15">
    <location>
        <begin position="367"/>
        <end position="376"/>
    </location>
</feature>
<dbReference type="InterPro" id="IPR036910">
    <property type="entry name" value="HMG_box_dom_sf"/>
</dbReference>
<evidence type="ECO:0000256" key="8">
    <source>
        <dbReference type="ARBA" id="ARBA00023125"/>
    </source>
</evidence>
<feature type="compositionally biased region" description="Pro residues" evidence="15">
    <location>
        <begin position="617"/>
        <end position="628"/>
    </location>
</feature>
<keyword evidence="8 14" id="KW-0238">DNA-binding</keyword>
<evidence type="ECO:0000256" key="13">
    <source>
        <dbReference type="ARBA" id="ARBA00045821"/>
    </source>
</evidence>
<feature type="compositionally biased region" description="Low complexity" evidence="15">
    <location>
        <begin position="587"/>
        <end position="602"/>
    </location>
</feature>
<dbReference type="CDD" id="cd22004">
    <property type="entry name" value="HMG-box_SOX"/>
    <property type="match status" value="1"/>
</dbReference>
<keyword evidence="5" id="KW-0112">Calmodulin-binding</keyword>
<feature type="region of interest" description="Disordered" evidence="15">
    <location>
        <begin position="362"/>
        <end position="453"/>
    </location>
</feature>
<evidence type="ECO:0000256" key="12">
    <source>
        <dbReference type="ARBA" id="ARBA00032498"/>
    </source>
</evidence>
<evidence type="ECO:0000256" key="6">
    <source>
        <dbReference type="ARBA" id="ARBA00022928"/>
    </source>
</evidence>
<evidence type="ECO:0000256" key="4">
    <source>
        <dbReference type="ARBA" id="ARBA00022782"/>
    </source>
</evidence>
<dbReference type="PANTHER" id="PTHR10270:SF161">
    <property type="entry name" value="SEX-DETERMINING REGION Y PROTEIN"/>
    <property type="match status" value="1"/>
</dbReference>
<name>I7DEG0_9METZ</name>
<feature type="compositionally biased region" description="Polar residues" evidence="15">
    <location>
        <begin position="650"/>
        <end position="660"/>
    </location>
</feature>
<keyword evidence="6" id="KW-0726">Sexual differentiation</keyword>
<feature type="region of interest" description="Disordered" evidence="15">
    <location>
        <begin position="547"/>
        <end position="660"/>
    </location>
</feature>
<feature type="DNA-binding region" description="HMG box" evidence="14">
    <location>
        <begin position="118"/>
        <end position="186"/>
    </location>
</feature>
<dbReference type="PANTHER" id="PTHR10270">
    <property type="entry name" value="SOX TRANSCRIPTION FACTOR"/>
    <property type="match status" value="1"/>
</dbReference>
<evidence type="ECO:0000256" key="15">
    <source>
        <dbReference type="SAM" id="MobiDB-lite"/>
    </source>
</evidence>
<keyword evidence="4" id="KW-0221">Differentiation</keyword>
<keyword evidence="9" id="KW-0010">Activator</keyword>
<comment type="subcellular location">
    <subcellularLocation>
        <location evidence="1">Nucleus speckle</location>
    </subcellularLocation>
</comment>
<evidence type="ECO:0000256" key="1">
    <source>
        <dbReference type="ARBA" id="ARBA00004324"/>
    </source>
</evidence>
<feature type="region of interest" description="Disordered" evidence="15">
    <location>
        <begin position="239"/>
        <end position="278"/>
    </location>
</feature>
<dbReference type="SUPFAM" id="SSF47095">
    <property type="entry name" value="HMG-box"/>
    <property type="match status" value="1"/>
</dbReference>
<dbReference type="GO" id="GO:0016607">
    <property type="term" value="C:nuclear speck"/>
    <property type="evidence" value="ECO:0007669"/>
    <property type="project" value="UniProtKB-SubCell"/>
</dbReference>
<feature type="region of interest" description="Disordered" evidence="15">
    <location>
        <begin position="295"/>
        <end position="343"/>
    </location>
</feature>
<evidence type="ECO:0000256" key="14">
    <source>
        <dbReference type="PROSITE-ProRule" id="PRU00267"/>
    </source>
</evidence>
<organism evidence="17">
    <name type="scientific">Leucosolenia complicata</name>
    <dbReference type="NCBI Taxonomy" id="433461"/>
    <lineage>
        <taxon>Eukaryota</taxon>
        <taxon>Metazoa</taxon>
        <taxon>Porifera</taxon>
        <taxon>Calcarea</taxon>
        <taxon>Calcaronea</taxon>
        <taxon>Leucosolenida</taxon>
        <taxon>Leucosoleniidae</taxon>
        <taxon>Leucosolenia</taxon>
    </lineage>
</organism>
<evidence type="ECO:0000256" key="3">
    <source>
        <dbReference type="ARBA" id="ARBA00019052"/>
    </source>
</evidence>
<feature type="region of interest" description="Disordered" evidence="15">
    <location>
        <begin position="474"/>
        <end position="529"/>
    </location>
</feature>
<dbReference type="SMART" id="SM00398">
    <property type="entry name" value="HMG"/>
    <property type="match status" value="1"/>
</dbReference>
<evidence type="ECO:0000256" key="11">
    <source>
        <dbReference type="ARBA" id="ARBA00023242"/>
    </source>
</evidence>
<dbReference type="GO" id="GO:0007548">
    <property type="term" value="P:sex differentiation"/>
    <property type="evidence" value="ECO:0007669"/>
    <property type="project" value="UniProtKB-KW"/>
</dbReference>
<feature type="domain" description="HMG box" evidence="16">
    <location>
        <begin position="118"/>
        <end position="186"/>
    </location>
</feature>
<dbReference type="Gene3D" id="1.10.30.10">
    <property type="entry name" value="High mobility group box domain"/>
    <property type="match status" value="1"/>
</dbReference>
<evidence type="ECO:0000256" key="9">
    <source>
        <dbReference type="ARBA" id="ARBA00023159"/>
    </source>
</evidence>
<feature type="compositionally biased region" description="Pro residues" evidence="15">
    <location>
        <begin position="424"/>
        <end position="441"/>
    </location>
</feature>
<evidence type="ECO:0000259" key="16">
    <source>
        <dbReference type="PROSITE" id="PS50118"/>
    </source>
</evidence>
<dbReference type="AlphaFoldDB" id="I7DEG0"/>
<evidence type="ECO:0000313" key="17">
    <source>
        <dbReference type="EMBL" id="AFO66696.1"/>
    </source>
</evidence>
<comment type="function">
    <text evidence="13">Transcriptional regulator that controls a genetic switch in male development. It is necessary and sufficient for initiating male sex determination by directing the development of supporting cell precursors (pre-Sertoli cells) as Sertoli rather than granulosa cells. Involved in different aspects of gene regulation including promoter activation or repression. Binds to the DNA consensus sequence 5'-[AT]AACAA[AT]-3'. SRY HMG box recognizes DNA by partial intercalation in the minor groove and promotes DNA bending. Also involved in pre-mRNA splicing. In male adult brain involved in the maintenance of motor functions of dopaminergic neurons.</text>
</comment>
<feature type="compositionally biased region" description="Polar residues" evidence="15">
    <location>
        <begin position="572"/>
        <end position="586"/>
    </location>
</feature>
<dbReference type="InterPro" id="IPR050140">
    <property type="entry name" value="SRY-related_HMG-box_TF-like"/>
</dbReference>
<dbReference type="GO" id="GO:0030154">
    <property type="term" value="P:cell differentiation"/>
    <property type="evidence" value="ECO:0007669"/>
    <property type="project" value="UniProtKB-KW"/>
</dbReference>
<dbReference type="PROSITE" id="PS50118">
    <property type="entry name" value="HMG_BOX_2"/>
    <property type="match status" value="1"/>
</dbReference>
<evidence type="ECO:0000256" key="10">
    <source>
        <dbReference type="ARBA" id="ARBA00023163"/>
    </source>
</evidence>
<dbReference type="GO" id="GO:0001228">
    <property type="term" value="F:DNA-binding transcription activator activity, RNA polymerase II-specific"/>
    <property type="evidence" value="ECO:0007669"/>
    <property type="project" value="TreeGrafter"/>
</dbReference>
<protein>
    <recommendedName>
        <fullName evidence="3">Sex-determining region Y protein</fullName>
    </recommendedName>
    <alternativeName>
        <fullName evidence="12">Testis-determining factor</fullName>
    </alternativeName>
</protein>
<dbReference type="GO" id="GO:0005516">
    <property type="term" value="F:calmodulin binding"/>
    <property type="evidence" value="ECO:0007669"/>
    <property type="project" value="UniProtKB-KW"/>
</dbReference>
<evidence type="ECO:0000256" key="5">
    <source>
        <dbReference type="ARBA" id="ARBA00022860"/>
    </source>
</evidence>
<keyword evidence="7" id="KW-0805">Transcription regulation</keyword>
<sequence length="660" mass="73571">MSSAIPMLPNGVERLETLSSLCALEIANHGMLDTKRSLLLEEGLLAAGVSANGQSGLMSNGGTLREEPAIDPNQPMCDMLIDSADQNQRLFGNNITNEDTQGLPLVRSKKLVDQASRIKRPMNPFMIWAKGERSTILTQNPTMHNSDVSRQLGRNWRGMSLEEKRPYILAAEHLAEEHRRLHPNYKYRPRKKDPNVQRVRGRRLDSEALNRVAKALTKQEISACVSGNGASFLRKAARPSSVSLSSQPRPHKFDPYQPRNRPSLLPAAAANHSDQHSPIKMEYITASAPVTPVREEPMMSSHQRRLSHPNPPPLNTGYDRSDPRERGWYSCPPSPTSSSSQAYSKVHSETILECRKEQLEATSSRLMESREAEELRTPPPLMDSTRYQSSHMHTCPPPPLMNVSSRVQNGVMQQMNSSPAASAPAPPPPTLPYPQYSPSPQPQQLRGNDSPAGMVLQHSQMDQSRQHLNYQSEPTVNHPYQSQRHISPPLDQGTTTPAEDSPGYHQPALHRNSYHTEHQPPRDNDSPSQISTLATKILTIMVKRGDDESVSDDVASTYRASSTSPGIKYETSYDTPAYTIQSTNSYQPHQQQQQQQQHQQQPFYQNCSGRPAISSQPPLPAPHQPPAPVVQGQLPTVHGTHLQRWPAPVSPQQSNSLYRY</sequence>
<feature type="compositionally biased region" description="Basic and acidic residues" evidence="15">
    <location>
        <begin position="514"/>
        <end position="525"/>
    </location>
</feature>
<dbReference type="FunFam" id="1.10.30.10:FF:000003">
    <property type="entry name" value="Putative transcription factor SOX-6"/>
    <property type="match status" value="1"/>
</dbReference>
<feature type="compositionally biased region" description="Polar residues" evidence="15">
    <location>
        <begin position="402"/>
        <end position="416"/>
    </location>
</feature>
<dbReference type="Pfam" id="PF00505">
    <property type="entry name" value="HMG_box"/>
    <property type="match status" value="1"/>
</dbReference>
<reference evidence="17" key="1">
    <citation type="journal article" date="2012" name="Evodevo">
        <title>Genome-wide analysis of the sox family in the calcareous sponge Sycon ciliatum: multiple genes with unique expression patterns.</title>
        <authorList>
            <person name="Fortunato S."/>
            <person name="Adamski M."/>
            <person name="Bergum B."/>
            <person name="Guder C."/>
            <person name="Jordal S."/>
            <person name="Leininger S."/>
            <person name="Zwafink C."/>
            <person name="Rapp H.T."/>
            <person name="Adamska M."/>
        </authorList>
    </citation>
    <scope>NUCLEOTIDE SEQUENCE</scope>
</reference>
<evidence type="ECO:0000256" key="2">
    <source>
        <dbReference type="ARBA" id="ARBA00005998"/>
    </source>
</evidence>
<keyword evidence="11 14" id="KW-0539">Nucleus</keyword>
<comment type="similarity">
    <text evidence="2">Belongs to the SRY family.</text>
</comment>